<sequence>MSKPTAKNLHYTTTLPPFLARLRSEHASPRDGPDPMLAGRRRPTKPRSGSAEAEDAPVVVDERGEVVVGEWAVQGDGSLAAVEAGATEAVEESGDVEGGIKEAAEGQKVAVVVGAGGNKKRKVGRVVGGEEEADSKAEAAAAAGKGDDKEKSASAKTKGGKKKAKKIKLSFGDDEG</sequence>
<dbReference type="InterPro" id="IPR027911">
    <property type="entry name" value="DUF4604"/>
</dbReference>
<proteinExistence type="predicted"/>
<dbReference type="Pfam" id="PF15377">
    <property type="entry name" value="DUF4604"/>
    <property type="match status" value="1"/>
</dbReference>
<feature type="region of interest" description="Disordered" evidence="1">
    <location>
        <begin position="120"/>
        <end position="176"/>
    </location>
</feature>
<dbReference type="EMBL" id="JAUIQD010000009">
    <property type="protein sequence ID" value="KAK3339763.1"/>
    <property type="molecule type" value="Genomic_DNA"/>
</dbReference>
<name>A0AAJ0H5Q6_9PEZI</name>
<protein>
    <recommendedName>
        <fullName evidence="2">DUF4604 domain-containing protein</fullName>
    </recommendedName>
</protein>
<organism evidence="3 4">
    <name type="scientific">Lasiosphaeria hispida</name>
    <dbReference type="NCBI Taxonomy" id="260671"/>
    <lineage>
        <taxon>Eukaryota</taxon>
        <taxon>Fungi</taxon>
        <taxon>Dikarya</taxon>
        <taxon>Ascomycota</taxon>
        <taxon>Pezizomycotina</taxon>
        <taxon>Sordariomycetes</taxon>
        <taxon>Sordariomycetidae</taxon>
        <taxon>Sordariales</taxon>
        <taxon>Lasiosphaeriaceae</taxon>
        <taxon>Lasiosphaeria</taxon>
    </lineage>
</organism>
<feature type="region of interest" description="Disordered" evidence="1">
    <location>
        <begin position="1"/>
        <end position="58"/>
    </location>
</feature>
<comment type="caution">
    <text evidence="3">The sequence shown here is derived from an EMBL/GenBank/DDBJ whole genome shotgun (WGS) entry which is preliminary data.</text>
</comment>
<evidence type="ECO:0000259" key="2">
    <source>
        <dbReference type="Pfam" id="PF15377"/>
    </source>
</evidence>
<evidence type="ECO:0000313" key="3">
    <source>
        <dbReference type="EMBL" id="KAK3339763.1"/>
    </source>
</evidence>
<keyword evidence="4" id="KW-1185">Reference proteome</keyword>
<dbReference type="AlphaFoldDB" id="A0AAJ0H5Q6"/>
<evidence type="ECO:0000256" key="1">
    <source>
        <dbReference type="SAM" id="MobiDB-lite"/>
    </source>
</evidence>
<reference evidence="3" key="2">
    <citation type="submission" date="2023-06" db="EMBL/GenBank/DDBJ databases">
        <authorList>
            <consortium name="Lawrence Berkeley National Laboratory"/>
            <person name="Haridas S."/>
            <person name="Hensen N."/>
            <person name="Bonometti L."/>
            <person name="Westerberg I."/>
            <person name="Brannstrom I.O."/>
            <person name="Guillou S."/>
            <person name="Cros-Aarteil S."/>
            <person name="Calhoun S."/>
            <person name="Kuo A."/>
            <person name="Mondo S."/>
            <person name="Pangilinan J."/>
            <person name="Riley R."/>
            <person name="Labutti K."/>
            <person name="Andreopoulos B."/>
            <person name="Lipzen A."/>
            <person name="Chen C."/>
            <person name="Yanf M."/>
            <person name="Daum C."/>
            <person name="Ng V."/>
            <person name="Clum A."/>
            <person name="Steindorff A."/>
            <person name="Ohm R."/>
            <person name="Martin F."/>
            <person name="Silar P."/>
            <person name="Natvig D."/>
            <person name="Lalanne C."/>
            <person name="Gautier V."/>
            <person name="Ament-Velasquez S.L."/>
            <person name="Kruys A."/>
            <person name="Hutchinson M.I."/>
            <person name="Powell A.J."/>
            <person name="Barry K."/>
            <person name="Miller A.N."/>
            <person name="Grigoriev I.V."/>
            <person name="Debuchy R."/>
            <person name="Gladieux P."/>
            <person name="Thoren M.H."/>
            <person name="Johannesson H."/>
        </authorList>
    </citation>
    <scope>NUCLEOTIDE SEQUENCE</scope>
    <source>
        <strain evidence="3">CBS 955.72</strain>
    </source>
</reference>
<feature type="domain" description="DUF4604" evidence="2">
    <location>
        <begin position="7"/>
        <end position="175"/>
    </location>
</feature>
<reference evidence="3" key="1">
    <citation type="journal article" date="2023" name="Mol. Phylogenet. Evol.">
        <title>Genome-scale phylogeny and comparative genomics of the fungal order Sordariales.</title>
        <authorList>
            <person name="Hensen N."/>
            <person name="Bonometti L."/>
            <person name="Westerberg I."/>
            <person name="Brannstrom I.O."/>
            <person name="Guillou S."/>
            <person name="Cros-Aarteil S."/>
            <person name="Calhoun S."/>
            <person name="Haridas S."/>
            <person name="Kuo A."/>
            <person name="Mondo S."/>
            <person name="Pangilinan J."/>
            <person name="Riley R."/>
            <person name="LaButti K."/>
            <person name="Andreopoulos B."/>
            <person name="Lipzen A."/>
            <person name="Chen C."/>
            <person name="Yan M."/>
            <person name="Daum C."/>
            <person name="Ng V."/>
            <person name="Clum A."/>
            <person name="Steindorff A."/>
            <person name="Ohm R.A."/>
            <person name="Martin F."/>
            <person name="Silar P."/>
            <person name="Natvig D.O."/>
            <person name="Lalanne C."/>
            <person name="Gautier V."/>
            <person name="Ament-Velasquez S.L."/>
            <person name="Kruys A."/>
            <person name="Hutchinson M.I."/>
            <person name="Powell A.J."/>
            <person name="Barry K."/>
            <person name="Miller A.N."/>
            <person name="Grigoriev I.V."/>
            <person name="Debuchy R."/>
            <person name="Gladieux P."/>
            <person name="Hiltunen Thoren M."/>
            <person name="Johannesson H."/>
        </authorList>
    </citation>
    <scope>NUCLEOTIDE SEQUENCE</scope>
    <source>
        <strain evidence="3">CBS 955.72</strain>
    </source>
</reference>
<accession>A0AAJ0H5Q6</accession>
<feature type="compositionally biased region" description="Basic residues" evidence="1">
    <location>
        <begin position="158"/>
        <end position="168"/>
    </location>
</feature>
<gene>
    <name evidence="3" type="ORF">B0T25DRAFT_618310</name>
</gene>
<feature type="compositionally biased region" description="Basic and acidic residues" evidence="1">
    <location>
        <begin position="22"/>
        <end position="33"/>
    </location>
</feature>
<evidence type="ECO:0000313" key="4">
    <source>
        <dbReference type="Proteomes" id="UP001275084"/>
    </source>
</evidence>
<dbReference type="Proteomes" id="UP001275084">
    <property type="component" value="Unassembled WGS sequence"/>
</dbReference>